<dbReference type="GeneID" id="31005553"/>
<evidence type="ECO:0000313" key="3">
    <source>
        <dbReference type="Proteomes" id="UP000214365"/>
    </source>
</evidence>
<dbReference type="AlphaFoldDB" id="A0A225AZG5"/>
<gene>
    <name evidence="2" type="ORF">UA08_05797</name>
</gene>
<dbReference type="EMBL" id="LFMY01000008">
    <property type="protein sequence ID" value="OKL58907.1"/>
    <property type="molecule type" value="Genomic_DNA"/>
</dbReference>
<reference evidence="2 3" key="1">
    <citation type="submission" date="2015-06" db="EMBL/GenBank/DDBJ databases">
        <title>Talaromyces atroroseus IBT 11181 draft genome.</title>
        <authorList>
            <person name="Rasmussen K.B."/>
            <person name="Rasmussen S."/>
            <person name="Petersen B."/>
            <person name="Sicheritz-Ponten T."/>
            <person name="Mortensen U.H."/>
            <person name="Thrane U."/>
        </authorList>
    </citation>
    <scope>NUCLEOTIDE SEQUENCE [LARGE SCALE GENOMIC DNA]</scope>
    <source>
        <strain evidence="2 3">IBT 11181</strain>
    </source>
</reference>
<evidence type="ECO:0000256" key="1">
    <source>
        <dbReference type="SAM" id="MobiDB-lite"/>
    </source>
</evidence>
<name>A0A225AZG5_TALAT</name>
<feature type="region of interest" description="Disordered" evidence="1">
    <location>
        <begin position="1"/>
        <end position="43"/>
    </location>
</feature>
<dbReference type="RefSeq" id="XP_020119028.1">
    <property type="nucleotide sequence ID" value="XM_020268107.1"/>
</dbReference>
<proteinExistence type="predicted"/>
<sequence length="109" mass="12014">MASDLSRHHHIPDTVEGDDYTPTPSEPGSDSEGSHLLIGESLIPVRERKPPGTTVVTIDGLLKDPLLLMEDLKEGCGGQLWPAGLLLSRYMLEEHATDLVEWSWEQEAV</sequence>
<organism evidence="2 3">
    <name type="scientific">Talaromyces atroroseus</name>
    <dbReference type="NCBI Taxonomy" id="1441469"/>
    <lineage>
        <taxon>Eukaryota</taxon>
        <taxon>Fungi</taxon>
        <taxon>Dikarya</taxon>
        <taxon>Ascomycota</taxon>
        <taxon>Pezizomycotina</taxon>
        <taxon>Eurotiomycetes</taxon>
        <taxon>Eurotiomycetidae</taxon>
        <taxon>Eurotiales</taxon>
        <taxon>Trichocomaceae</taxon>
        <taxon>Talaromyces</taxon>
        <taxon>Talaromyces sect. Trachyspermi</taxon>
    </lineage>
</organism>
<dbReference type="Proteomes" id="UP000214365">
    <property type="component" value="Unassembled WGS sequence"/>
</dbReference>
<dbReference type="OrthoDB" id="407325at2759"/>
<comment type="caution">
    <text evidence="2">The sequence shown here is derived from an EMBL/GenBank/DDBJ whole genome shotgun (WGS) entry which is preliminary data.</text>
</comment>
<evidence type="ECO:0000313" key="2">
    <source>
        <dbReference type="EMBL" id="OKL58907.1"/>
    </source>
</evidence>
<accession>A0A225AZG5</accession>
<protein>
    <submittedName>
        <fullName evidence="2">Uncharacterized protein</fullName>
    </submittedName>
</protein>
<dbReference type="STRING" id="1441469.A0A225AZG5"/>
<keyword evidence="3" id="KW-1185">Reference proteome</keyword>